<gene>
    <name evidence="3" type="ORF">U9M48_021356</name>
</gene>
<dbReference type="EMBL" id="CP144748">
    <property type="protein sequence ID" value="WVZ72979.1"/>
    <property type="molecule type" value="Genomic_DNA"/>
</dbReference>
<dbReference type="AlphaFoldDB" id="A0AAQ3THF7"/>
<evidence type="ECO:0000313" key="4">
    <source>
        <dbReference type="Proteomes" id="UP001341281"/>
    </source>
</evidence>
<proteinExistence type="predicted"/>
<accession>A0AAQ3THF7</accession>
<feature type="compositionally biased region" description="Basic and acidic residues" evidence="1">
    <location>
        <begin position="36"/>
        <end position="45"/>
    </location>
</feature>
<evidence type="ECO:0000256" key="2">
    <source>
        <dbReference type="SAM" id="Phobius"/>
    </source>
</evidence>
<name>A0AAQ3THF7_PASNO</name>
<keyword evidence="2" id="KW-0472">Membrane</keyword>
<reference evidence="3 4" key="1">
    <citation type="submission" date="2024-02" db="EMBL/GenBank/DDBJ databases">
        <title>High-quality chromosome-scale genome assembly of Pensacola bahiagrass (Paspalum notatum Flugge var. saurae).</title>
        <authorList>
            <person name="Vega J.M."/>
            <person name="Podio M."/>
            <person name="Orjuela J."/>
            <person name="Siena L.A."/>
            <person name="Pessino S.C."/>
            <person name="Combes M.C."/>
            <person name="Mariac C."/>
            <person name="Albertini E."/>
            <person name="Pupilli F."/>
            <person name="Ortiz J.P.A."/>
            <person name="Leblanc O."/>
        </authorList>
    </citation>
    <scope>NUCLEOTIDE SEQUENCE [LARGE SCALE GENOMIC DNA]</scope>
    <source>
        <strain evidence="3">R1</strain>
        <tissue evidence="3">Leaf</tissue>
    </source>
</reference>
<evidence type="ECO:0000256" key="1">
    <source>
        <dbReference type="SAM" id="MobiDB-lite"/>
    </source>
</evidence>
<keyword evidence="4" id="KW-1185">Reference proteome</keyword>
<keyword evidence="2" id="KW-1133">Transmembrane helix</keyword>
<organism evidence="3 4">
    <name type="scientific">Paspalum notatum var. saurae</name>
    <dbReference type="NCBI Taxonomy" id="547442"/>
    <lineage>
        <taxon>Eukaryota</taxon>
        <taxon>Viridiplantae</taxon>
        <taxon>Streptophyta</taxon>
        <taxon>Embryophyta</taxon>
        <taxon>Tracheophyta</taxon>
        <taxon>Spermatophyta</taxon>
        <taxon>Magnoliopsida</taxon>
        <taxon>Liliopsida</taxon>
        <taxon>Poales</taxon>
        <taxon>Poaceae</taxon>
        <taxon>PACMAD clade</taxon>
        <taxon>Panicoideae</taxon>
        <taxon>Andropogonodae</taxon>
        <taxon>Paspaleae</taxon>
        <taxon>Paspalinae</taxon>
        <taxon>Paspalum</taxon>
    </lineage>
</organism>
<feature type="region of interest" description="Disordered" evidence="1">
    <location>
        <begin position="1"/>
        <end position="70"/>
    </location>
</feature>
<sequence>MGEMLEALQPEFGLNSEDPPTKEVEEFFKLLQASEEPLHEHTKGEEDQEDEEAKGEDAGDSQWKDVTWDGTGHRRTPNGLLGNLICVHNPGVVEKNVVHLGPTLVGRFRDASETYLTAEEYGSVMALFENCVVASHIMIVIMIYLFEKRDAFLKAQEEYQKEKQAHAERLHAQQMAAIQAMYRAQGMTFVMPEGSGVQRSNPYQTPLPASGQHGDQHIDPALGDFVNNLFASEGSGHNSNEPGAM</sequence>
<protein>
    <submittedName>
        <fullName evidence="3">Uncharacterized protein</fullName>
    </submittedName>
</protein>
<keyword evidence="2" id="KW-0812">Transmembrane</keyword>
<dbReference type="Proteomes" id="UP001341281">
    <property type="component" value="Chromosome 04"/>
</dbReference>
<evidence type="ECO:0000313" key="3">
    <source>
        <dbReference type="EMBL" id="WVZ72979.1"/>
    </source>
</evidence>
<feature type="compositionally biased region" description="Basic and acidic residues" evidence="1">
    <location>
        <begin position="19"/>
        <end position="28"/>
    </location>
</feature>
<feature type="transmembrane region" description="Helical" evidence="2">
    <location>
        <begin position="124"/>
        <end position="146"/>
    </location>
</feature>